<feature type="region of interest" description="Disordered" evidence="1">
    <location>
        <begin position="1"/>
        <end position="20"/>
    </location>
</feature>
<accession>A0AAV6ZA46</accession>
<feature type="compositionally biased region" description="Polar residues" evidence="1">
    <location>
        <begin position="7"/>
        <end position="17"/>
    </location>
</feature>
<evidence type="ECO:0000256" key="1">
    <source>
        <dbReference type="SAM" id="MobiDB-lite"/>
    </source>
</evidence>
<evidence type="ECO:0000313" key="2">
    <source>
        <dbReference type="EMBL" id="KAG8545050.1"/>
    </source>
</evidence>
<proteinExistence type="predicted"/>
<dbReference type="AlphaFoldDB" id="A0AAV6ZA46"/>
<reference evidence="2" key="1">
    <citation type="thesis" date="2020" institute="ProQuest LLC" country="789 East Eisenhower Parkway, Ann Arbor, MI, USA">
        <title>Comparative Genomics and Chromosome Evolution.</title>
        <authorList>
            <person name="Mudd A.B."/>
        </authorList>
    </citation>
    <scope>NUCLEOTIDE SEQUENCE</scope>
    <source>
        <strain evidence="2">237g6f4</strain>
        <tissue evidence="2">Blood</tissue>
    </source>
</reference>
<keyword evidence="3" id="KW-1185">Reference proteome</keyword>
<sequence>MADGKQSPPTSMQTAPRSSIRWHSELQAPGRSLGFSLLHRLLFIQKLKCDLSSGAPYGQKCRVFDILMCVINAIRGRNNACTSGMNAY</sequence>
<dbReference type="EMBL" id="WNYA01001828">
    <property type="protein sequence ID" value="KAG8545050.1"/>
    <property type="molecule type" value="Genomic_DNA"/>
</dbReference>
<comment type="caution">
    <text evidence="2">The sequence shown here is derived from an EMBL/GenBank/DDBJ whole genome shotgun (WGS) entry which is preliminary data.</text>
</comment>
<evidence type="ECO:0000313" key="3">
    <source>
        <dbReference type="Proteomes" id="UP000824782"/>
    </source>
</evidence>
<name>A0AAV6ZA46_ENGPU</name>
<organism evidence="2 3">
    <name type="scientific">Engystomops pustulosus</name>
    <name type="common">Tungara frog</name>
    <name type="synonym">Physalaemus pustulosus</name>
    <dbReference type="NCBI Taxonomy" id="76066"/>
    <lineage>
        <taxon>Eukaryota</taxon>
        <taxon>Metazoa</taxon>
        <taxon>Chordata</taxon>
        <taxon>Craniata</taxon>
        <taxon>Vertebrata</taxon>
        <taxon>Euteleostomi</taxon>
        <taxon>Amphibia</taxon>
        <taxon>Batrachia</taxon>
        <taxon>Anura</taxon>
        <taxon>Neobatrachia</taxon>
        <taxon>Hyloidea</taxon>
        <taxon>Leptodactylidae</taxon>
        <taxon>Leiuperinae</taxon>
        <taxon>Engystomops</taxon>
    </lineage>
</organism>
<dbReference type="Proteomes" id="UP000824782">
    <property type="component" value="Unassembled WGS sequence"/>
</dbReference>
<gene>
    <name evidence="2" type="ORF">GDO81_021461</name>
</gene>
<protein>
    <submittedName>
        <fullName evidence="2">Uncharacterized protein</fullName>
    </submittedName>
</protein>